<protein>
    <submittedName>
        <fullName evidence="2 3">Uncharacterized protein</fullName>
    </submittedName>
</protein>
<evidence type="ECO:0000313" key="2">
    <source>
        <dbReference type="WBParaSite" id="PgR072X_g019_t01"/>
    </source>
</evidence>
<sequence length="51" mass="5910">MQILKKTWITKLIIWSKITHCIEISTSINLEQKSADYCICSQQVIVQTSKI</sequence>
<dbReference type="Proteomes" id="UP000887569">
    <property type="component" value="Unplaced"/>
</dbReference>
<reference evidence="2 3" key="1">
    <citation type="submission" date="2022-11" db="UniProtKB">
        <authorList>
            <consortium name="WormBaseParasite"/>
        </authorList>
    </citation>
    <scope>IDENTIFICATION</scope>
</reference>
<evidence type="ECO:0000313" key="3">
    <source>
        <dbReference type="WBParaSite" id="PgR072X_g019_t02"/>
    </source>
</evidence>
<keyword evidence="1" id="KW-1185">Reference proteome</keyword>
<proteinExistence type="predicted"/>
<dbReference type="WBParaSite" id="PgR072X_g019_t01">
    <property type="protein sequence ID" value="PgR072X_g019_t01"/>
    <property type="gene ID" value="PgR072X_g019"/>
</dbReference>
<dbReference type="WBParaSite" id="PgR072X_g019_t02">
    <property type="protein sequence ID" value="PgR072X_g019_t02"/>
    <property type="gene ID" value="PgR072X_g019"/>
</dbReference>
<accession>A0A915C0E4</accession>
<organism evidence="1 2">
    <name type="scientific">Parascaris univalens</name>
    <name type="common">Nematode worm</name>
    <dbReference type="NCBI Taxonomy" id="6257"/>
    <lineage>
        <taxon>Eukaryota</taxon>
        <taxon>Metazoa</taxon>
        <taxon>Ecdysozoa</taxon>
        <taxon>Nematoda</taxon>
        <taxon>Chromadorea</taxon>
        <taxon>Rhabditida</taxon>
        <taxon>Spirurina</taxon>
        <taxon>Ascaridomorpha</taxon>
        <taxon>Ascaridoidea</taxon>
        <taxon>Ascarididae</taxon>
        <taxon>Parascaris</taxon>
    </lineage>
</organism>
<name>A0A915C0E4_PARUN</name>
<evidence type="ECO:0000313" key="1">
    <source>
        <dbReference type="Proteomes" id="UP000887569"/>
    </source>
</evidence>
<dbReference type="AlphaFoldDB" id="A0A915C0E4"/>